<dbReference type="InterPro" id="IPR038375">
    <property type="entry name" value="NDUFAF7_sf"/>
</dbReference>
<dbReference type="Proteomes" id="UP000054359">
    <property type="component" value="Unassembled WGS sequence"/>
</dbReference>
<reference evidence="1 2" key="1">
    <citation type="submission" date="2013-11" db="EMBL/GenBank/DDBJ databases">
        <title>Genome sequencing of Stegodyphus mimosarum.</title>
        <authorList>
            <person name="Bechsgaard J."/>
        </authorList>
    </citation>
    <scope>NUCLEOTIDE SEQUENCE [LARGE SCALE GENOMIC DNA]</scope>
</reference>
<dbReference type="OrthoDB" id="438553at2759"/>
<evidence type="ECO:0000313" key="1">
    <source>
        <dbReference type="EMBL" id="KFM66631.1"/>
    </source>
</evidence>
<dbReference type="STRING" id="407821.A0A087TNE2"/>
<feature type="non-terminal residue" evidence="1">
    <location>
        <position position="58"/>
    </location>
</feature>
<protein>
    <submittedName>
        <fullName evidence="1">Protein midA-like protein, mitochondrial</fullName>
    </submittedName>
</protein>
<dbReference type="SUPFAM" id="SSF53335">
    <property type="entry name" value="S-adenosyl-L-methionine-dependent methyltransferases"/>
    <property type="match status" value="1"/>
</dbReference>
<organism evidence="1 2">
    <name type="scientific">Stegodyphus mimosarum</name>
    <name type="common">African social velvet spider</name>
    <dbReference type="NCBI Taxonomy" id="407821"/>
    <lineage>
        <taxon>Eukaryota</taxon>
        <taxon>Metazoa</taxon>
        <taxon>Ecdysozoa</taxon>
        <taxon>Arthropoda</taxon>
        <taxon>Chelicerata</taxon>
        <taxon>Arachnida</taxon>
        <taxon>Araneae</taxon>
        <taxon>Araneomorphae</taxon>
        <taxon>Entelegynae</taxon>
        <taxon>Eresoidea</taxon>
        <taxon>Eresidae</taxon>
        <taxon>Stegodyphus</taxon>
    </lineage>
</organism>
<evidence type="ECO:0000313" key="2">
    <source>
        <dbReference type="Proteomes" id="UP000054359"/>
    </source>
</evidence>
<dbReference type="EMBL" id="KK116037">
    <property type="protein sequence ID" value="KFM66631.1"/>
    <property type="molecule type" value="Genomic_DNA"/>
</dbReference>
<dbReference type="AlphaFoldDB" id="A0A087TNE2"/>
<accession>A0A087TNE2</accession>
<sequence>MGIEIRLEQLMQAASVENQNSLKSGYDMLINPEQMGERFKFLAMYPLVLKDFLSRYPP</sequence>
<proteinExistence type="predicted"/>
<dbReference type="InterPro" id="IPR029063">
    <property type="entry name" value="SAM-dependent_MTases_sf"/>
</dbReference>
<keyword evidence="2" id="KW-1185">Reference proteome</keyword>
<dbReference type="Gene3D" id="3.40.50.12710">
    <property type="match status" value="1"/>
</dbReference>
<name>A0A087TNE2_STEMI</name>
<gene>
    <name evidence="1" type="ORF">X975_22647</name>
</gene>